<organism evidence="1">
    <name type="scientific">marine sediment metagenome</name>
    <dbReference type="NCBI Taxonomy" id="412755"/>
    <lineage>
        <taxon>unclassified sequences</taxon>
        <taxon>metagenomes</taxon>
        <taxon>ecological metagenomes</taxon>
    </lineage>
</organism>
<evidence type="ECO:0000313" key="1">
    <source>
        <dbReference type="EMBL" id="GAI33983.1"/>
    </source>
</evidence>
<accession>X1MRS0</accession>
<protein>
    <submittedName>
        <fullName evidence="1">Uncharacterized protein</fullName>
    </submittedName>
</protein>
<sequence>QQQLAVYLEDMLQLHFVPNPGGDHAMVLLVLPRTHQEKSWELAPAPFGLTIMT</sequence>
<comment type="caution">
    <text evidence="1">The sequence shown here is derived from an EMBL/GenBank/DDBJ whole genome shotgun (WGS) entry which is preliminary data.</text>
</comment>
<reference evidence="1" key="1">
    <citation type="journal article" date="2014" name="Front. Microbiol.">
        <title>High frequency of phylogenetically diverse reductive dehalogenase-homologous genes in deep subseafloor sedimentary metagenomes.</title>
        <authorList>
            <person name="Kawai M."/>
            <person name="Futagami T."/>
            <person name="Toyoda A."/>
            <person name="Takaki Y."/>
            <person name="Nishi S."/>
            <person name="Hori S."/>
            <person name="Arai W."/>
            <person name="Tsubouchi T."/>
            <person name="Morono Y."/>
            <person name="Uchiyama I."/>
            <person name="Ito T."/>
            <person name="Fujiyama A."/>
            <person name="Inagaki F."/>
            <person name="Takami H."/>
        </authorList>
    </citation>
    <scope>NUCLEOTIDE SEQUENCE</scope>
    <source>
        <strain evidence="1">Expedition CK06-06</strain>
    </source>
</reference>
<name>X1MRS0_9ZZZZ</name>
<proteinExistence type="predicted"/>
<dbReference type="EMBL" id="BARV01032412">
    <property type="protein sequence ID" value="GAI33983.1"/>
    <property type="molecule type" value="Genomic_DNA"/>
</dbReference>
<gene>
    <name evidence="1" type="ORF">S06H3_51113</name>
</gene>
<dbReference type="AlphaFoldDB" id="X1MRS0"/>
<feature type="non-terminal residue" evidence="1">
    <location>
        <position position="1"/>
    </location>
</feature>